<evidence type="ECO:0008006" key="5">
    <source>
        <dbReference type="Google" id="ProtNLM"/>
    </source>
</evidence>
<keyword evidence="1" id="KW-0732">Signal</keyword>
<dbReference type="Proteomes" id="UP000033774">
    <property type="component" value="Unassembled WGS sequence"/>
</dbReference>
<dbReference type="AlphaFoldDB" id="A0A0F3ITM4"/>
<gene>
    <name evidence="3" type="ORF">VZ95_07375</name>
</gene>
<sequence length="461" mass="48608">MRRGGFWRVVLPDGLAGGASRQPSGSLRPSNGDRAAAAAPCDGESASAASRRSACARRRARQGSPRLTLYTSFDPQRLAALLAEFQKNSGIQVQVEMDQADLLLGRLLREGATTAADVVLLPTLTRAERAATAGLFVPVTIPDIDKAIPAAYRDPGGRWIAVTGFVRAAVGLAEKVKASDLARYDDLAKPAFKGRLCLPPLGRLASRSFLATQMIPDPMAAETWLKGVTANAVVLPPETAAPVPDAEDRPLVQALIDGKCDVALIGSRTLARLSDKGDDPLRPALDKLAVSFPTLGEGRGTPVDVVTIGATQATGRREAAAKLMSYLTSDTGQRLLAEALWGYPLKPGTPLSNPVTRWGPFKADPTPLSHLLPLLPQAAALADGGGCRLDGGALNGMNMPGVGVAQDFLVASHDRNAHRPRGCNQQSVGRIFVKVARKQIGSNRHAPCKRGFGNSRQGQKA</sequence>
<proteinExistence type="predicted"/>
<organism evidence="3 4">
    <name type="scientific">Elstera litoralis</name>
    <dbReference type="NCBI Taxonomy" id="552518"/>
    <lineage>
        <taxon>Bacteria</taxon>
        <taxon>Pseudomonadati</taxon>
        <taxon>Pseudomonadota</taxon>
        <taxon>Alphaproteobacteria</taxon>
        <taxon>Rhodospirillales</taxon>
        <taxon>Rhodospirillaceae</taxon>
        <taxon>Elstera</taxon>
    </lineage>
</organism>
<dbReference type="GO" id="GO:0030288">
    <property type="term" value="C:outer membrane-bounded periplasmic space"/>
    <property type="evidence" value="ECO:0007669"/>
    <property type="project" value="TreeGrafter"/>
</dbReference>
<dbReference type="Gene3D" id="3.40.190.10">
    <property type="entry name" value="Periplasmic binding protein-like II"/>
    <property type="match status" value="2"/>
</dbReference>
<feature type="region of interest" description="Disordered" evidence="2">
    <location>
        <begin position="18"/>
        <end position="44"/>
    </location>
</feature>
<evidence type="ECO:0000256" key="2">
    <source>
        <dbReference type="SAM" id="MobiDB-lite"/>
    </source>
</evidence>
<accession>A0A0F3ITM4</accession>
<reference evidence="3 4" key="1">
    <citation type="submission" date="2015-03" db="EMBL/GenBank/DDBJ databases">
        <title>Draft genome sequence of Elstera litoralis.</title>
        <authorList>
            <person name="Rahalkar M.C."/>
            <person name="Dhakephalkar P.K."/>
            <person name="Pore S.D."/>
            <person name="Arora P."/>
            <person name="Kapse N.G."/>
            <person name="Pandit P.S."/>
        </authorList>
    </citation>
    <scope>NUCLEOTIDE SEQUENCE [LARGE SCALE GENOMIC DNA]</scope>
    <source>
        <strain evidence="3 4">Dia-1</strain>
    </source>
</reference>
<comment type="caution">
    <text evidence="3">The sequence shown here is derived from an EMBL/GenBank/DDBJ whole genome shotgun (WGS) entry which is preliminary data.</text>
</comment>
<evidence type="ECO:0000313" key="4">
    <source>
        <dbReference type="Proteomes" id="UP000033774"/>
    </source>
</evidence>
<dbReference type="RefSeq" id="WP_045775281.1">
    <property type="nucleotide sequence ID" value="NZ_LAJY01000160.1"/>
</dbReference>
<name>A0A0F3ITM4_9PROT</name>
<evidence type="ECO:0000313" key="3">
    <source>
        <dbReference type="EMBL" id="KJV10070.1"/>
    </source>
</evidence>
<dbReference type="OrthoDB" id="9769567at2"/>
<dbReference type="PANTHER" id="PTHR30006:SF15">
    <property type="entry name" value="IRON-UTILIZATION PERIPLASMIC PROTEIN"/>
    <property type="match status" value="1"/>
</dbReference>
<dbReference type="SUPFAM" id="SSF53850">
    <property type="entry name" value="Periplasmic binding protein-like II"/>
    <property type="match status" value="1"/>
</dbReference>
<keyword evidence="4" id="KW-1185">Reference proteome</keyword>
<protein>
    <recommendedName>
        <fullName evidence="5">Extracellular solute-binding protein</fullName>
    </recommendedName>
</protein>
<evidence type="ECO:0000256" key="1">
    <source>
        <dbReference type="ARBA" id="ARBA00022729"/>
    </source>
</evidence>
<dbReference type="Pfam" id="PF13531">
    <property type="entry name" value="SBP_bac_11"/>
    <property type="match status" value="1"/>
</dbReference>
<dbReference type="EMBL" id="LAJY01000160">
    <property type="protein sequence ID" value="KJV10070.1"/>
    <property type="molecule type" value="Genomic_DNA"/>
</dbReference>
<dbReference type="PANTHER" id="PTHR30006">
    <property type="entry name" value="THIAMINE-BINDING PERIPLASMIC PROTEIN-RELATED"/>
    <property type="match status" value="1"/>
</dbReference>